<dbReference type="OrthoDB" id="5291101at2"/>
<feature type="domain" description="Exostosin GT47" evidence="1">
    <location>
        <begin position="93"/>
        <end position="229"/>
    </location>
</feature>
<dbReference type="RefSeq" id="WP_093326979.1">
    <property type="nucleotide sequence ID" value="NZ_AP027363.1"/>
</dbReference>
<dbReference type="Proteomes" id="UP000199308">
    <property type="component" value="Unassembled WGS sequence"/>
</dbReference>
<dbReference type="STRING" id="349064.SAMN05660429_00244"/>
<reference evidence="2 3" key="1">
    <citation type="submission" date="2016-10" db="EMBL/GenBank/DDBJ databases">
        <authorList>
            <person name="de Groot N.N."/>
        </authorList>
    </citation>
    <scope>NUCLEOTIDE SEQUENCE [LARGE SCALE GENOMIC DNA]</scope>
    <source>
        <strain evidence="2 3">DSM 19706</strain>
    </source>
</reference>
<dbReference type="Pfam" id="PF03016">
    <property type="entry name" value="Exostosin_GT47"/>
    <property type="match status" value="1"/>
</dbReference>
<evidence type="ECO:0000259" key="1">
    <source>
        <dbReference type="Pfam" id="PF03016"/>
    </source>
</evidence>
<dbReference type="AlphaFoldDB" id="A0A1H9YKC3"/>
<organism evidence="2 3">
    <name type="scientific">Thalassotalea agarivorans</name>
    <name type="common">Thalassomonas agarivorans</name>
    <dbReference type="NCBI Taxonomy" id="349064"/>
    <lineage>
        <taxon>Bacteria</taxon>
        <taxon>Pseudomonadati</taxon>
        <taxon>Pseudomonadota</taxon>
        <taxon>Gammaproteobacteria</taxon>
        <taxon>Alteromonadales</taxon>
        <taxon>Colwelliaceae</taxon>
        <taxon>Thalassotalea</taxon>
    </lineage>
</organism>
<evidence type="ECO:0000313" key="2">
    <source>
        <dbReference type="EMBL" id="SES69039.1"/>
    </source>
</evidence>
<evidence type="ECO:0000313" key="3">
    <source>
        <dbReference type="Proteomes" id="UP000199308"/>
    </source>
</evidence>
<keyword evidence="3" id="KW-1185">Reference proteome</keyword>
<gene>
    <name evidence="2" type="ORF">SAMN05660429_00244</name>
</gene>
<accession>A0A1H9YKC3</accession>
<name>A0A1H9YKC3_THASX</name>
<protein>
    <submittedName>
        <fullName evidence="2">Exostosin family protein</fullName>
    </submittedName>
</protein>
<dbReference type="EMBL" id="FOHK01000001">
    <property type="protein sequence ID" value="SES69039.1"/>
    <property type="molecule type" value="Genomic_DNA"/>
</dbReference>
<sequence>MTNKAEKNMQDIKLQKPFHLIQEIRLAHAITESRFNVEIPTSQQEKFSIFEETMGINFNQPTAESVDVAHLMSINHKDPKTSFGDIERTLIFPLAITNHCKTLWKEKRKNKYSFQGLVTDKRKKLLEHWISNNITKHIFSFDAPPSIKEKLTKIFFPVAVPKEGNIDVRKIGKLLLWSSDRGRNFPIKSWDNEYFKVLANSKFVLCPSGDYVWSYRFFESILCGAIPVIEEYCEAYNGFRFQYMSEKASNLKWSKEDAEYNFNLCVERLTIPQRDLDNEILKQLEKIKLK</sequence>
<dbReference type="InterPro" id="IPR040911">
    <property type="entry name" value="Exostosin_GT47"/>
</dbReference>
<proteinExistence type="predicted"/>